<gene>
    <name evidence="1" type="ORF">S01H4_58083</name>
</gene>
<comment type="caution">
    <text evidence="1">The sequence shown here is derived from an EMBL/GenBank/DDBJ whole genome shotgun (WGS) entry which is preliminary data.</text>
</comment>
<feature type="non-terminal residue" evidence="1">
    <location>
        <position position="1"/>
    </location>
</feature>
<dbReference type="Gene3D" id="3.40.50.1980">
    <property type="entry name" value="Nitrogenase molybdenum iron protein domain"/>
    <property type="match status" value="1"/>
</dbReference>
<name>X1EU91_9ZZZZ</name>
<sequence>IKNHKIFIVNEDLFYRAVPRLVDGLELLYGIFYE</sequence>
<accession>X1EU91</accession>
<proteinExistence type="predicted"/>
<dbReference type="EMBL" id="BART01033890">
    <property type="protein sequence ID" value="GAH12203.1"/>
    <property type="molecule type" value="Genomic_DNA"/>
</dbReference>
<protein>
    <recommendedName>
        <fullName evidence="2">Fe/B12 periplasmic-binding domain-containing protein</fullName>
    </recommendedName>
</protein>
<organism evidence="1">
    <name type="scientific">marine sediment metagenome</name>
    <dbReference type="NCBI Taxonomy" id="412755"/>
    <lineage>
        <taxon>unclassified sequences</taxon>
        <taxon>metagenomes</taxon>
        <taxon>ecological metagenomes</taxon>
    </lineage>
</organism>
<dbReference type="AlphaFoldDB" id="X1EU91"/>
<evidence type="ECO:0000313" key="1">
    <source>
        <dbReference type="EMBL" id="GAH12203.1"/>
    </source>
</evidence>
<reference evidence="1" key="1">
    <citation type="journal article" date="2014" name="Front. Microbiol.">
        <title>High frequency of phylogenetically diverse reductive dehalogenase-homologous genes in deep subseafloor sedimentary metagenomes.</title>
        <authorList>
            <person name="Kawai M."/>
            <person name="Futagami T."/>
            <person name="Toyoda A."/>
            <person name="Takaki Y."/>
            <person name="Nishi S."/>
            <person name="Hori S."/>
            <person name="Arai W."/>
            <person name="Tsubouchi T."/>
            <person name="Morono Y."/>
            <person name="Uchiyama I."/>
            <person name="Ito T."/>
            <person name="Fujiyama A."/>
            <person name="Inagaki F."/>
            <person name="Takami H."/>
        </authorList>
    </citation>
    <scope>NUCLEOTIDE SEQUENCE</scope>
    <source>
        <strain evidence="1">Expedition CK06-06</strain>
    </source>
</reference>
<evidence type="ECO:0008006" key="2">
    <source>
        <dbReference type="Google" id="ProtNLM"/>
    </source>
</evidence>